<name>A0A4Y7SFV5_COPMI</name>
<feature type="chain" id="PRO_5021197404" evidence="2">
    <location>
        <begin position="23"/>
        <end position="433"/>
    </location>
</feature>
<dbReference type="PANTHER" id="PTHR41814:SF1">
    <property type="entry name" value="CELLULASE"/>
    <property type="match status" value="1"/>
</dbReference>
<evidence type="ECO:0000313" key="3">
    <source>
        <dbReference type="EMBL" id="TEB20756.1"/>
    </source>
</evidence>
<dbReference type="AlphaFoldDB" id="A0A4Y7SFV5"/>
<dbReference type="EMBL" id="QPFP01000132">
    <property type="protein sequence ID" value="TEB20756.1"/>
    <property type="molecule type" value="Genomic_DNA"/>
</dbReference>
<evidence type="ECO:0000256" key="2">
    <source>
        <dbReference type="SAM" id="SignalP"/>
    </source>
</evidence>
<proteinExistence type="predicted"/>
<keyword evidence="2" id="KW-0732">Signal</keyword>
<keyword evidence="1" id="KW-0378">Hydrolase</keyword>
<dbReference type="InterPro" id="IPR012341">
    <property type="entry name" value="6hp_glycosidase-like_sf"/>
</dbReference>
<sequence length="433" mass="48114">MKASSRLAGAVALAFLAQPIAAQELAEEQVNLISSRLAASSRRSWEIGTRAQAILEHNATRYSVFANNDLPPPSNIPGDQQGPLNPIWDIARQVLQNGAGGNDPAPLLGDSSVADPASIGVAVLLANWTNLDQKDDQYERAARNQLNFLYTDRVPKNGDGAISHRLEDVQLWSDAVFMLPPFLAYYGVITDNKTVVDQAYNQIRLYHDQLYDKSAGVWRHIVGGSSDADNGYWATGNAWAAAGMLRVYATIDHSKWSGKMKNEKKDLKKWVEEIHKGVYDRYFDGENILRNYLNDPNTFYDAASTALMAASVYRASTVMDIHTYVPYAERSRITLFTPNSGPWTNQNWTRFTDYEYFTTDGWLRPVVNPTSIKEKLDDGQSPEAQAFAVMMHSAWRDWRWAGEKGKNAADRALGSCAAVVIPSLAVILGSFLI</sequence>
<keyword evidence="3" id="KW-0326">Glycosidase</keyword>
<organism evidence="3 4">
    <name type="scientific">Coprinellus micaceus</name>
    <name type="common">Glistening ink-cap mushroom</name>
    <name type="synonym">Coprinus micaceus</name>
    <dbReference type="NCBI Taxonomy" id="71717"/>
    <lineage>
        <taxon>Eukaryota</taxon>
        <taxon>Fungi</taxon>
        <taxon>Dikarya</taxon>
        <taxon>Basidiomycota</taxon>
        <taxon>Agaricomycotina</taxon>
        <taxon>Agaricomycetes</taxon>
        <taxon>Agaricomycetidae</taxon>
        <taxon>Agaricales</taxon>
        <taxon>Agaricineae</taxon>
        <taxon>Psathyrellaceae</taxon>
        <taxon>Coprinellus</taxon>
    </lineage>
</organism>
<reference evidence="3 4" key="1">
    <citation type="journal article" date="2019" name="Nat. Ecol. Evol.">
        <title>Megaphylogeny resolves global patterns of mushroom evolution.</title>
        <authorList>
            <person name="Varga T."/>
            <person name="Krizsan K."/>
            <person name="Foldi C."/>
            <person name="Dima B."/>
            <person name="Sanchez-Garcia M."/>
            <person name="Sanchez-Ramirez S."/>
            <person name="Szollosi G.J."/>
            <person name="Szarkandi J.G."/>
            <person name="Papp V."/>
            <person name="Albert L."/>
            <person name="Andreopoulos W."/>
            <person name="Angelini C."/>
            <person name="Antonin V."/>
            <person name="Barry K.W."/>
            <person name="Bougher N.L."/>
            <person name="Buchanan P."/>
            <person name="Buyck B."/>
            <person name="Bense V."/>
            <person name="Catcheside P."/>
            <person name="Chovatia M."/>
            <person name="Cooper J."/>
            <person name="Damon W."/>
            <person name="Desjardin D."/>
            <person name="Finy P."/>
            <person name="Geml J."/>
            <person name="Haridas S."/>
            <person name="Hughes K."/>
            <person name="Justo A."/>
            <person name="Karasinski D."/>
            <person name="Kautmanova I."/>
            <person name="Kiss B."/>
            <person name="Kocsube S."/>
            <person name="Kotiranta H."/>
            <person name="LaButti K.M."/>
            <person name="Lechner B.E."/>
            <person name="Liimatainen K."/>
            <person name="Lipzen A."/>
            <person name="Lukacs Z."/>
            <person name="Mihaltcheva S."/>
            <person name="Morgado L.N."/>
            <person name="Niskanen T."/>
            <person name="Noordeloos M.E."/>
            <person name="Ohm R.A."/>
            <person name="Ortiz-Santana B."/>
            <person name="Ovrebo C."/>
            <person name="Racz N."/>
            <person name="Riley R."/>
            <person name="Savchenko A."/>
            <person name="Shiryaev A."/>
            <person name="Soop K."/>
            <person name="Spirin V."/>
            <person name="Szebenyi C."/>
            <person name="Tomsovsky M."/>
            <person name="Tulloss R.E."/>
            <person name="Uehling J."/>
            <person name="Grigoriev I.V."/>
            <person name="Vagvolgyi C."/>
            <person name="Papp T."/>
            <person name="Martin F.M."/>
            <person name="Miettinen O."/>
            <person name="Hibbett D.S."/>
            <person name="Nagy L.G."/>
        </authorList>
    </citation>
    <scope>NUCLEOTIDE SEQUENCE [LARGE SCALE GENOMIC DNA]</scope>
    <source>
        <strain evidence="3 4">FP101781</strain>
    </source>
</reference>
<dbReference type="PANTHER" id="PTHR41814">
    <property type="entry name" value="EXPRESSED PROTEIN"/>
    <property type="match status" value="1"/>
</dbReference>
<dbReference type="SUPFAM" id="SSF48208">
    <property type="entry name" value="Six-hairpin glycosidases"/>
    <property type="match status" value="1"/>
</dbReference>
<evidence type="ECO:0000313" key="4">
    <source>
        <dbReference type="Proteomes" id="UP000298030"/>
    </source>
</evidence>
<dbReference type="InterPro" id="IPR010905">
    <property type="entry name" value="Glyco_hydro_88"/>
</dbReference>
<dbReference type="OrthoDB" id="4138492at2759"/>
<keyword evidence="4" id="KW-1185">Reference proteome</keyword>
<comment type="caution">
    <text evidence="3">The sequence shown here is derived from an EMBL/GenBank/DDBJ whole genome shotgun (WGS) entry which is preliminary data.</text>
</comment>
<dbReference type="Proteomes" id="UP000298030">
    <property type="component" value="Unassembled WGS sequence"/>
</dbReference>
<accession>A0A4Y7SFV5</accession>
<evidence type="ECO:0000256" key="1">
    <source>
        <dbReference type="ARBA" id="ARBA00022801"/>
    </source>
</evidence>
<dbReference type="GO" id="GO:0005975">
    <property type="term" value="P:carbohydrate metabolic process"/>
    <property type="evidence" value="ECO:0007669"/>
    <property type="project" value="InterPro"/>
</dbReference>
<dbReference type="GO" id="GO:0016798">
    <property type="term" value="F:hydrolase activity, acting on glycosyl bonds"/>
    <property type="evidence" value="ECO:0007669"/>
    <property type="project" value="UniProtKB-KW"/>
</dbReference>
<dbReference type="STRING" id="71717.A0A4Y7SFV5"/>
<dbReference type="Pfam" id="PF07470">
    <property type="entry name" value="Glyco_hydro_88"/>
    <property type="match status" value="1"/>
</dbReference>
<gene>
    <name evidence="3" type="ORF">FA13DRAFT_1696472</name>
</gene>
<feature type="signal peptide" evidence="2">
    <location>
        <begin position="1"/>
        <end position="22"/>
    </location>
</feature>
<protein>
    <submittedName>
        <fullName evidence="3">Six-hairpin glycosidase</fullName>
    </submittedName>
</protein>
<dbReference type="Gene3D" id="1.50.10.10">
    <property type="match status" value="1"/>
</dbReference>
<dbReference type="InterPro" id="IPR008928">
    <property type="entry name" value="6-hairpin_glycosidase_sf"/>
</dbReference>